<proteinExistence type="predicted"/>
<reference evidence="1 2" key="1">
    <citation type="submission" date="2021-06" db="EMBL/GenBank/DDBJ databases">
        <authorList>
            <person name="Kallberg Y."/>
            <person name="Tangrot J."/>
            <person name="Rosling A."/>
        </authorList>
    </citation>
    <scope>NUCLEOTIDE SEQUENCE [LARGE SCALE GENOMIC DNA]</scope>
    <source>
        <strain evidence="1 2">120-4 pot B 10/14</strain>
    </source>
</reference>
<dbReference type="EMBL" id="CAJVQB010019164">
    <property type="protein sequence ID" value="CAG8790134.1"/>
    <property type="molecule type" value="Genomic_DNA"/>
</dbReference>
<dbReference type="Proteomes" id="UP000789901">
    <property type="component" value="Unassembled WGS sequence"/>
</dbReference>
<comment type="caution">
    <text evidence="1">The sequence shown here is derived from an EMBL/GenBank/DDBJ whole genome shotgun (WGS) entry which is preliminary data.</text>
</comment>
<gene>
    <name evidence="1" type="ORF">GMARGA_LOCUS21106</name>
</gene>
<name>A0ABN7VPI2_GIGMA</name>
<protein>
    <submittedName>
        <fullName evidence="1">15452_t:CDS:1</fullName>
    </submittedName>
</protein>
<accession>A0ABN7VPI2</accession>
<sequence length="74" mass="8527">MSKKRVKISRTNVDVNNMKKGIVVINSNEKEISKNNERSMIISSTNRDKVHQINNISFEDLLEPNSRVNLINET</sequence>
<feature type="non-terminal residue" evidence="1">
    <location>
        <position position="74"/>
    </location>
</feature>
<organism evidence="1 2">
    <name type="scientific">Gigaspora margarita</name>
    <dbReference type="NCBI Taxonomy" id="4874"/>
    <lineage>
        <taxon>Eukaryota</taxon>
        <taxon>Fungi</taxon>
        <taxon>Fungi incertae sedis</taxon>
        <taxon>Mucoromycota</taxon>
        <taxon>Glomeromycotina</taxon>
        <taxon>Glomeromycetes</taxon>
        <taxon>Diversisporales</taxon>
        <taxon>Gigasporaceae</taxon>
        <taxon>Gigaspora</taxon>
    </lineage>
</organism>
<evidence type="ECO:0000313" key="1">
    <source>
        <dbReference type="EMBL" id="CAG8790134.1"/>
    </source>
</evidence>
<keyword evidence="2" id="KW-1185">Reference proteome</keyword>
<evidence type="ECO:0000313" key="2">
    <source>
        <dbReference type="Proteomes" id="UP000789901"/>
    </source>
</evidence>